<keyword evidence="3" id="KW-1185">Reference proteome</keyword>
<keyword evidence="1" id="KW-0812">Transmembrane</keyword>
<accession>A0A550C3G3</accession>
<gene>
    <name evidence="2" type="ORF">BD626DRAFT_508046</name>
</gene>
<sequence length="73" mass="8043">MDPGLAVVASSCAFLLLGSYSIFFSAFLPLTGISVLDALALDTHYKYLAVLLIPTTTYFVIANWVGWQYYQNS</sequence>
<keyword evidence="1" id="KW-1133">Transmembrane helix</keyword>
<protein>
    <submittedName>
        <fullName evidence="2">Uncharacterized protein</fullName>
    </submittedName>
</protein>
<dbReference type="Pfam" id="PF15159">
    <property type="entry name" value="PIG-Y"/>
    <property type="match status" value="1"/>
</dbReference>
<dbReference type="OrthoDB" id="2157498at2759"/>
<dbReference type="EMBL" id="VDMD01000028">
    <property type="protein sequence ID" value="TRM59343.1"/>
    <property type="molecule type" value="Genomic_DNA"/>
</dbReference>
<evidence type="ECO:0000256" key="1">
    <source>
        <dbReference type="SAM" id="Phobius"/>
    </source>
</evidence>
<dbReference type="AlphaFoldDB" id="A0A550C3G3"/>
<name>A0A550C3G3_9AGAR</name>
<feature type="transmembrane region" description="Helical" evidence="1">
    <location>
        <begin position="48"/>
        <end position="70"/>
    </location>
</feature>
<evidence type="ECO:0000313" key="2">
    <source>
        <dbReference type="EMBL" id="TRM59343.1"/>
    </source>
</evidence>
<dbReference type="Proteomes" id="UP000320762">
    <property type="component" value="Unassembled WGS sequence"/>
</dbReference>
<organism evidence="2 3">
    <name type="scientific">Schizophyllum amplum</name>
    <dbReference type="NCBI Taxonomy" id="97359"/>
    <lineage>
        <taxon>Eukaryota</taxon>
        <taxon>Fungi</taxon>
        <taxon>Dikarya</taxon>
        <taxon>Basidiomycota</taxon>
        <taxon>Agaricomycotina</taxon>
        <taxon>Agaricomycetes</taxon>
        <taxon>Agaricomycetidae</taxon>
        <taxon>Agaricales</taxon>
        <taxon>Schizophyllaceae</taxon>
        <taxon>Schizophyllum</taxon>
    </lineage>
</organism>
<evidence type="ECO:0000313" key="3">
    <source>
        <dbReference type="Proteomes" id="UP000320762"/>
    </source>
</evidence>
<dbReference type="InterPro" id="IPR029164">
    <property type="entry name" value="PIG-Y"/>
</dbReference>
<feature type="transmembrane region" description="Helical" evidence="1">
    <location>
        <begin position="6"/>
        <end position="36"/>
    </location>
</feature>
<reference evidence="2 3" key="1">
    <citation type="journal article" date="2019" name="New Phytol.">
        <title>Comparative genomics reveals unique wood-decay strategies and fruiting body development in the Schizophyllaceae.</title>
        <authorList>
            <person name="Almasi E."/>
            <person name="Sahu N."/>
            <person name="Krizsan K."/>
            <person name="Balint B."/>
            <person name="Kovacs G.M."/>
            <person name="Kiss B."/>
            <person name="Cseklye J."/>
            <person name="Drula E."/>
            <person name="Henrissat B."/>
            <person name="Nagy I."/>
            <person name="Chovatia M."/>
            <person name="Adam C."/>
            <person name="LaButti K."/>
            <person name="Lipzen A."/>
            <person name="Riley R."/>
            <person name="Grigoriev I.V."/>
            <person name="Nagy L.G."/>
        </authorList>
    </citation>
    <scope>NUCLEOTIDE SEQUENCE [LARGE SCALE GENOMIC DNA]</scope>
    <source>
        <strain evidence="2 3">NL-1724</strain>
    </source>
</reference>
<proteinExistence type="predicted"/>
<comment type="caution">
    <text evidence="2">The sequence shown here is derived from an EMBL/GenBank/DDBJ whole genome shotgun (WGS) entry which is preliminary data.</text>
</comment>
<keyword evidence="1" id="KW-0472">Membrane</keyword>